<comment type="caution">
    <text evidence="1">The sequence shown here is derived from an EMBL/GenBank/DDBJ whole genome shotgun (WGS) entry which is preliminary data.</text>
</comment>
<keyword evidence="2" id="KW-1185">Reference proteome</keyword>
<reference evidence="1 2" key="1">
    <citation type="submission" date="2013-02" db="EMBL/GenBank/DDBJ databases">
        <title>The Genome Sequence of Acinetobacter bereziniae CIP 70.12.</title>
        <authorList>
            <consortium name="The Broad Institute Genome Sequencing Platform"/>
            <consortium name="The Broad Institute Genome Sequencing Center for Infectious Disease"/>
            <person name="Cerqueira G."/>
            <person name="Feldgarden M."/>
            <person name="Courvalin P."/>
            <person name="Perichon B."/>
            <person name="Grillot-Courvalin C."/>
            <person name="Clermont D."/>
            <person name="Rocha E."/>
            <person name="Yoon E.-J."/>
            <person name="Nemec A."/>
            <person name="Walker B."/>
            <person name="Young S.K."/>
            <person name="Zeng Q."/>
            <person name="Gargeya S."/>
            <person name="Fitzgerald M."/>
            <person name="Haas B."/>
            <person name="Abouelleil A."/>
            <person name="Alvarado L."/>
            <person name="Arachchi H.M."/>
            <person name="Berlin A.M."/>
            <person name="Chapman S.B."/>
            <person name="Dewar J."/>
            <person name="Goldberg J."/>
            <person name="Griggs A."/>
            <person name="Gujja S."/>
            <person name="Hansen M."/>
            <person name="Howarth C."/>
            <person name="Imamovic A."/>
            <person name="Larimer J."/>
            <person name="McCowan C."/>
            <person name="Murphy C."/>
            <person name="Neiman D."/>
            <person name="Pearson M."/>
            <person name="Priest M."/>
            <person name="Roberts A."/>
            <person name="Saif S."/>
            <person name="Shea T."/>
            <person name="Sisk P."/>
            <person name="Sykes S."/>
            <person name="Wortman J."/>
            <person name="Nusbaum C."/>
            <person name="Birren B."/>
        </authorList>
    </citation>
    <scope>NUCLEOTIDE SEQUENCE [LARGE SCALE GENOMIC DNA]</scope>
    <source>
        <strain evidence="1 2">CIP 70.12</strain>
    </source>
</reference>
<evidence type="ECO:0000313" key="2">
    <source>
        <dbReference type="Proteomes" id="UP000013251"/>
    </source>
</evidence>
<dbReference type="EMBL" id="APQG01000036">
    <property type="protein sequence ID" value="ENV94577.1"/>
    <property type="molecule type" value="Genomic_DNA"/>
</dbReference>
<proteinExistence type="predicted"/>
<dbReference type="AlphaFoldDB" id="N9D8S4"/>
<name>N9D8S4_ACIBZ</name>
<dbReference type="PATRIC" id="fig|1217650.3.peg.2711"/>
<gene>
    <name evidence="1" type="ORF">F938_02762</name>
</gene>
<sequence length="38" mass="4475">MNTDKQFTEVEFGQYKVKVPSGGYYDRFRMNPDLDQVA</sequence>
<organism evidence="1 2">
    <name type="scientific">Acinetobacter bereziniae LMG 1003 = CIP 70.12</name>
    <dbReference type="NCBI Taxonomy" id="981324"/>
    <lineage>
        <taxon>Bacteria</taxon>
        <taxon>Pseudomonadati</taxon>
        <taxon>Pseudomonadota</taxon>
        <taxon>Gammaproteobacteria</taxon>
        <taxon>Moraxellales</taxon>
        <taxon>Moraxellaceae</taxon>
        <taxon>Acinetobacter</taxon>
    </lineage>
</organism>
<evidence type="ECO:0000313" key="1">
    <source>
        <dbReference type="EMBL" id="ENV94577.1"/>
    </source>
</evidence>
<dbReference type="Proteomes" id="UP000013251">
    <property type="component" value="Unassembled WGS sequence"/>
</dbReference>
<protein>
    <submittedName>
        <fullName evidence="1">Uncharacterized protein</fullName>
    </submittedName>
</protein>
<dbReference type="HOGENOM" id="CLU_3362735_0_0_6"/>
<accession>N9D8S4</accession>